<reference evidence="3 4" key="1">
    <citation type="submission" date="2021-06" db="EMBL/GenBank/DDBJ databases">
        <title>Genome sequence of Babesia caballi.</title>
        <authorList>
            <person name="Yamagishi J."/>
            <person name="Kidaka T."/>
            <person name="Ochi A."/>
        </authorList>
    </citation>
    <scope>NUCLEOTIDE SEQUENCE [LARGE SCALE GENOMIC DNA]</scope>
    <source>
        <strain evidence="3">USDA-D6B2</strain>
    </source>
</reference>
<comment type="caution">
    <text evidence="3">The sequence shown here is derived from an EMBL/GenBank/DDBJ whole genome shotgun (WGS) entry which is preliminary data.</text>
</comment>
<feature type="compositionally biased region" description="Basic and acidic residues" evidence="1">
    <location>
        <begin position="1265"/>
        <end position="1276"/>
    </location>
</feature>
<dbReference type="GeneID" id="94196522"/>
<gene>
    <name evidence="3" type="ORF">BcabD6B2_44760</name>
</gene>
<feature type="domain" description="RRP12 HEAT" evidence="2">
    <location>
        <begin position="593"/>
        <end position="755"/>
    </location>
</feature>
<evidence type="ECO:0000313" key="4">
    <source>
        <dbReference type="Proteomes" id="UP001497744"/>
    </source>
</evidence>
<evidence type="ECO:0000256" key="1">
    <source>
        <dbReference type="SAM" id="MobiDB-lite"/>
    </source>
</evidence>
<dbReference type="RefSeq" id="XP_067717110.1">
    <property type="nucleotide sequence ID" value="XM_067861009.1"/>
</dbReference>
<dbReference type="Proteomes" id="UP001497744">
    <property type="component" value="Unassembled WGS sequence"/>
</dbReference>
<organism evidence="3 4">
    <name type="scientific">Babesia caballi</name>
    <dbReference type="NCBI Taxonomy" id="5871"/>
    <lineage>
        <taxon>Eukaryota</taxon>
        <taxon>Sar</taxon>
        <taxon>Alveolata</taxon>
        <taxon>Apicomplexa</taxon>
        <taxon>Aconoidasida</taxon>
        <taxon>Piroplasmida</taxon>
        <taxon>Babesiidae</taxon>
        <taxon>Babesia</taxon>
    </lineage>
</organism>
<dbReference type="SUPFAM" id="SSF48371">
    <property type="entry name" value="ARM repeat"/>
    <property type="match status" value="1"/>
</dbReference>
<dbReference type="InterPro" id="IPR016024">
    <property type="entry name" value="ARM-type_fold"/>
</dbReference>
<keyword evidence="4" id="KW-1185">Reference proteome</keyword>
<feature type="compositionally biased region" description="Basic residues" evidence="1">
    <location>
        <begin position="1238"/>
        <end position="1249"/>
    </location>
</feature>
<feature type="region of interest" description="Disordered" evidence="1">
    <location>
        <begin position="1221"/>
        <end position="1287"/>
    </location>
</feature>
<dbReference type="InterPro" id="IPR012978">
    <property type="entry name" value="HEAT_RRP12"/>
</dbReference>
<sequence>MVAQEAVSQIVANLINRIKRSTALGYDAVADSIHTVIEEEDVVIYEEHVGSGRFEGVKQSAFDSLVLIRSAVAPVDLDVNLNLSETDRQALRELYPIVKCAVDCVAQQLDEAIRNAAKRRDPDEDTSTITFEGLFLIAKTGLEMLNPVVFTVEREIFGTMVDVLDRAAPLRQLMKACGSCLTTYVCRLLASDFPVEGDEGLTVTVGRLKHMFERALSLAIAADGNHLNSDAVSMLKMVITAMNRRLGKFSGEGQARPGNAQLTFVTRVVDCWYGVLVTKIMQLRSEMLQSTSKPVRLGKLMRLITTLPPLPPAHRLRLVIQVALTLRQDATCVMQTETLSALTALMDLDARHSGEIVRGNMRTLSEALVEVLFDRRFCGNSHGATDKTDCEKQVQLVYCIAQCIRTARSVPRDDGQPGIVDEFLQKQILTLLNTESGGNSDSNARVERLMRETQDLPELHSDFPTLEDFMASRDDCQLLTRLARTFEYLFSYSNQDLDEAIALVMCWLFTEFDFVLCLKILTPLCLHFLRTKRSRMLDGLYNVNHTVNGIASVAQAATRRWAMGGKIFAIALESYNKKQGREGMGLDASDASQAEAIFAALLASTVDIAKEMAGIIPKDLEDCLGLYVKTFGFQEYLRLMPLEPLYAIPITSASYRTDSGVYMLPVLQRQLKGAPLEVYLKHFMPTLRHVEALKAKVMECAAIDTTGDATMTHAARSYDSVVSSLYNILVAMVTGAPDCKASLEANDFELLKHVLWLLDCGVESTIVACRVIASCSDLSGVAPRLIGLLVKRFVALEMTFHTEGSDMQAAMHSVEDALLAAIANCGRFCDSAMLAENLTSFEAALVRGQGNVVPLIKISRALLPSVDDELKLKMHRHWLVLSKREPAKNVYLALKRSCETLAAEIKKAFPLRDRSAPSAIPEPVVEASSVYVKEACCVDGLLVLSEALHLSSESKATEETEEHAKHRIACIGAFARLLETMKEQGVYGSATKKFAETLIKPLVVDAMVNASAPNNNTRSSALGIYDSVCNLKLEEIGDVLKLTVLPLSSKSSKSMQIVLVRCLSRLLARHSQHAMKYNLTQVLTFTFRMLAEDNLKLYIQLMKFARVCIVKLSWDRVQWLAPLLMRMFDNESCCQKAKVYVRRVVQKLMVKLTRDQMMKIFPPAHLPLLRSIMAAQRKKRNSKLRKVLKPADDEEDDDEAFIDNMFKTDEEGRLVITMEEGDEPPSAERSVVAASVQRKQRKSQSKLQRKGSVQPYTYIKLNKAKTAEKHKRENIKTLKSLVKTKSK</sequence>
<proteinExistence type="predicted"/>
<protein>
    <submittedName>
        <fullName evidence="3">NUC173 domain protein</fullName>
    </submittedName>
</protein>
<dbReference type="EMBL" id="BPLF01000004">
    <property type="protein sequence ID" value="GIX65041.1"/>
    <property type="molecule type" value="Genomic_DNA"/>
</dbReference>
<accession>A0AAV4LXV2</accession>
<name>A0AAV4LXV2_BABCB</name>
<evidence type="ECO:0000259" key="2">
    <source>
        <dbReference type="Pfam" id="PF08161"/>
    </source>
</evidence>
<evidence type="ECO:0000313" key="3">
    <source>
        <dbReference type="EMBL" id="GIX65041.1"/>
    </source>
</evidence>
<dbReference type="Pfam" id="PF08161">
    <property type="entry name" value="RRP12_HEAT"/>
    <property type="match status" value="1"/>
</dbReference>